<sequence>MLGKWRRNKAAESDPASLEAVLPGVGAVPWAQLRSGLRKPAPDLPGLLATLASAPDGSDLTVVEADLVERLIPDGLLFQVTPFTIPFLARIAQDSEHREASLVAQTLLERIAYGDPEADELAAGHDDLHRDVGRGLTELVEFLYRLAASPEPDDRAEAVTILAPVDGRSERFRRLLAEAGGPGEDEVVTAAVRDAQEYLADVASGDRPGLPVD</sequence>
<accession>A0A919TXX5</accession>
<dbReference type="EMBL" id="BOMY01000047">
    <property type="protein sequence ID" value="GIF24665.1"/>
    <property type="molecule type" value="Genomic_DNA"/>
</dbReference>
<organism evidence="1 2">
    <name type="scientific">Paractinoplanes tereljensis</name>
    <dbReference type="NCBI Taxonomy" id="571912"/>
    <lineage>
        <taxon>Bacteria</taxon>
        <taxon>Bacillati</taxon>
        <taxon>Actinomycetota</taxon>
        <taxon>Actinomycetes</taxon>
        <taxon>Micromonosporales</taxon>
        <taxon>Micromonosporaceae</taxon>
        <taxon>Paractinoplanes</taxon>
    </lineage>
</organism>
<dbReference type="RefSeq" id="WP_203812524.1">
    <property type="nucleotide sequence ID" value="NZ_BOMY01000047.1"/>
</dbReference>
<name>A0A919TXX5_9ACTN</name>
<evidence type="ECO:0000313" key="2">
    <source>
        <dbReference type="Proteomes" id="UP000623608"/>
    </source>
</evidence>
<proteinExistence type="predicted"/>
<protein>
    <submittedName>
        <fullName evidence="1">Uncharacterized protein</fullName>
    </submittedName>
</protein>
<reference evidence="1" key="1">
    <citation type="submission" date="2021-01" db="EMBL/GenBank/DDBJ databases">
        <title>Whole genome shotgun sequence of Actinoplanes tereljensis NBRC 105297.</title>
        <authorList>
            <person name="Komaki H."/>
            <person name="Tamura T."/>
        </authorList>
    </citation>
    <scope>NUCLEOTIDE SEQUENCE</scope>
    <source>
        <strain evidence="1">NBRC 105297</strain>
    </source>
</reference>
<keyword evidence="2" id="KW-1185">Reference proteome</keyword>
<gene>
    <name evidence="1" type="ORF">Ate02nite_73950</name>
</gene>
<comment type="caution">
    <text evidence="1">The sequence shown here is derived from an EMBL/GenBank/DDBJ whole genome shotgun (WGS) entry which is preliminary data.</text>
</comment>
<evidence type="ECO:0000313" key="1">
    <source>
        <dbReference type="EMBL" id="GIF24665.1"/>
    </source>
</evidence>
<dbReference type="AlphaFoldDB" id="A0A919TXX5"/>
<dbReference type="Proteomes" id="UP000623608">
    <property type="component" value="Unassembled WGS sequence"/>
</dbReference>